<evidence type="ECO:0000313" key="1">
    <source>
        <dbReference type="EMBL" id="KAK9745994.1"/>
    </source>
</evidence>
<dbReference type="EMBL" id="JASPKY010000043">
    <property type="protein sequence ID" value="KAK9745994.1"/>
    <property type="molecule type" value="Genomic_DNA"/>
</dbReference>
<accession>A0AAW1MII4</accession>
<keyword evidence="2" id="KW-1185">Reference proteome</keyword>
<organism evidence="1 2">
    <name type="scientific">Popillia japonica</name>
    <name type="common">Japanese beetle</name>
    <dbReference type="NCBI Taxonomy" id="7064"/>
    <lineage>
        <taxon>Eukaryota</taxon>
        <taxon>Metazoa</taxon>
        <taxon>Ecdysozoa</taxon>
        <taxon>Arthropoda</taxon>
        <taxon>Hexapoda</taxon>
        <taxon>Insecta</taxon>
        <taxon>Pterygota</taxon>
        <taxon>Neoptera</taxon>
        <taxon>Endopterygota</taxon>
        <taxon>Coleoptera</taxon>
        <taxon>Polyphaga</taxon>
        <taxon>Scarabaeiformia</taxon>
        <taxon>Scarabaeidae</taxon>
        <taxon>Rutelinae</taxon>
        <taxon>Popillia</taxon>
    </lineage>
</organism>
<comment type="caution">
    <text evidence="1">The sequence shown here is derived from an EMBL/GenBank/DDBJ whole genome shotgun (WGS) entry which is preliminary data.</text>
</comment>
<name>A0AAW1MII4_POPJA</name>
<dbReference type="Proteomes" id="UP001458880">
    <property type="component" value="Unassembled WGS sequence"/>
</dbReference>
<evidence type="ECO:0000313" key="2">
    <source>
        <dbReference type="Proteomes" id="UP001458880"/>
    </source>
</evidence>
<reference evidence="1 2" key="1">
    <citation type="journal article" date="2024" name="BMC Genomics">
        <title>De novo assembly and annotation of Popillia japonica's genome with initial clues to its potential as an invasive pest.</title>
        <authorList>
            <person name="Cucini C."/>
            <person name="Boschi S."/>
            <person name="Funari R."/>
            <person name="Cardaioli E."/>
            <person name="Iannotti N."/>
            <person name="Marturano G."/>
            <person name="Paoli F."/>
            <person name="Bruttini M."/>
            <person name="Carapelli A."/>
            <person name="Frati F."/>
            <person name="Nardi F."/>
        </authorList>
    </citation>
    <scope>NUCLEOTIDE SEQUENCE [LARGE SCALE GENOMIC DNA]</scope>
    <source>
        <strain evidence="1">DMR45628</strain>
    </source>
</reference>
<gene>
    <name evidence="1" type="ORF">QE152_g6438</name>
</gene>
<dbReference type="AlphaFoldDB" id="A0AAW1MII4"/>
<sequence>MVTIRDSDKMKTCSMPKLVFPNSNCMFEVPAEGSWERSERRHFPDINNRSTLDLSESPFQIWERSERRHFPDINNRSTLDLIVEATGGTFGLDAQTSVQIEVLGDDVEHHNMQEIIDIKQFGKKAKSFNRSSRR</sequence>
<proteinExistence type="predicted"/>
<protein>
    <submittedName>
        <fullName evidence="1">Uncharacterized protein</fullName>
    </submittedName>
</protein>